<dbReference type="RefSeq" id="WP_185128929.1">
    <property type="nucleotide sequence ID" value="NZ_JACJVO010000010.1"/>
</dbReference>
<dbReference type="Gene3D" id="3.40.190.10">
    <property type="entry name" value="Periplasmic binding protein-like II"/>
    <property type="match status" value="2"/>
</dbReference>
<accession>A0A7X0VVE2</accession>
<dbReference type="SUPFAM" id="SSF53850">
    <property type="entry name" value="Periplasmic binding protein-like II"/>
    <property type="match status" value="1"/>
</dbReference>
<proteinExistence type="predicted"/>
<dbReference type="PANTHER" id="PTHR43649">
    <property type="entry name" value="ARABINOSE-BINDING PROTEIN-RELATED"/>
    <property type="match status" value="1"/>
</dbReference>
<evidence type="ECO:0000256" key="2">
    <source>
        <dbReference type="SAM" id="SignalP"/>
    </source>
</evidence>
<dbReference type="AlphaFoldDB" id="A0A7X0VVE2"/>
<keyword evidence="4" id="KW-1185">Reference proteome</keyword>
<sequence length="540" mass="60123">MKRSKSILSVLAAVVGTGMALSGCGGNGNDNGNGQAAAPASSAAASGSSQTAASGKFADKLKITMFNQATFNAAAPVPPADKDVQHQMIEKAVNVDLQMVLPQAGEATTKLNTLIAGGDIPDLIFLKNRADLANYYEQGILADLTPYMDQFPKLKERFGQDSWDASTYQGKMIAVPGYDNVNGVAHDILIRNDWLQKLHLQVPTTPDELFNVMKAFTEQDPDGNGKKDTYGFIGGMNKEGTLQTYGFDTLMWMFGVNPPAAIDVKDNQAQFLFTDPKMKEALTYIHNMMEAGVVDPDWVTMNTYDQLNEKLFKGKVGVMVNDIRRLEADGTQKMQEVGGEVPDWIVIPPMKGPYGDQILETKTYQSNTWAISSKASPEKITRILAMLEYLFTDEEAYPYFAYGIKGVHWDMVDGKPKNLTSELTKEVKDEYAWVDHYKFPRRGDDAEYFSFKNPKVTEYFEENQKYVAPTLPGSALTPDPNDAKAADRQKYINEMLVKFMSGKEPLANWDSFLNTLDTKFDLQKYKDNVTEQLKQLGYIK</sequence>
<dbReference type="PROSITE" id="PS51257">
    <property type="entry name" value="PROKAR_LIPOPROTEIN"/>
    <property type="match status" value="1"/>
</dbReference>
<feature type="chain" id="PRO_5031229572" description="ABC transporter substrate-binding protein" evidence="2">
    <location>
        <begin position="21"/>
        <end position="540"/>
    </location>
</feature>
<reference evidence="3 4" key="1">
    <citation type="submission" date="2020-08" db="EMBL/GenBank/DDBJ databases">
        <title>Cohnella phylogeny.</title>
        <authorList>
            <person name="Dunlap C."/>
        </authorList>
    </citation>
    <scope>NUCLEOTIDE SEQUENCE [LARGE SCALE GENOMIC DNA]</scope>
    <source>
        <strain evidence="3 4">CBP 2801</strain>
    </source>
</reference>
<dbReference type="InterPro" id="IPR050490">
    <property type="entry name" value="Bact_solute-bd_prot1"/>
</dbReference>
<name>A0A7X0VVE2_9BACL</name>
<organism evidence="3 4">
    <name type="scientific">Cohnella zeiphila</name>
    <dbReference type="NCBI Taxonomy" id="2761120"/>
    <lineage>
        <taxon>Bacteria</taxon>
        <taxon>Bacillati</taxon>
        <taxon>Bacillota</taxon>
        <taxon>Bacilli</taxon>
        <taxon>Bacillales</taxon>
        <taxon>Paenibacillaceae</taxon>
        <taxon>Cohnella</taxon>
    </lineage>
</organism>
<evidence type="ECO:0008006" key="5">
    <source>
        <dbReference type="Google" id="ProtNLM"/>
    </source>
</evidence>
<dbReference type="PANTHER" id="PTHR43649:SF33">
    <property type="entry name" value="POLYGALACTURONAN_RHAMNOGALACTURONAN-BINDING PROTEIN YTCQ"/>
    <property type="match status" value="1"/>
</dbReference>
<dbReference type="EMBL" id="JACJVO010000010">
    <property type="protein sequence ID" value="MBB6731257.1"/>
    <property type="molecule type" value="Genomic_DNA"/>
</dbReference>
<gene>
    <name evidence="3" type="ORF">H7C18_10095</name>
</gene>
<dbReference type="Proteomes" id="UP000564644">
    <property type="component" value="Unassembled WGS sequence"/>
</dbReference>
<evidence type="ECO:0000313" key="4">
    <source>
        <dbReference type="Proteomes" id="UP000564644"/>
    </source>
</evidence>
<feature type="signal peptide" evidence="2">
    <location>
        <begin position="1"/>
        <end position="20"/>
    </location>
</feature>
<evidence type="ECO:0000313" key="3">
    <source>
        <dbReference type="EMBL" id="MBB6731257.1"/>
    </source>
</evidence>
<comment type="caution">
    <text evidence="3">The sequence shown here is derived from an EMBL/GenBank/DDBJ whole genome shotgun (WGS) entry which is preliminary data.</text>
</comment>
<keyword evidence="1 2" id="KW-0732">Signal</keyword>
<protein>
    <recommendedName>
        <fullName evidence="5">ABC transporter substrate-binding protein</fullName>
    </recommendedName>
</protein>
<evidence type="ECO:0000256" key="1">
    <source>
        <dbReference type="ARBA" id="ARBA00022729"/>
    </source>
</evidence>